<feature type="chain" id="PRO_5036903378" evidence="1">
    <location>
        <begin position="22"/>
        <end position="143"/>
    </location>
</feature>
<dbReference type="Proteomes" id="UP000635071">
    <property type="component" value="Unassembled WGS sequence"/>
</dbReference>
<comment type="caution">
    <text evidence="2">The sequence shown here is derived from an EMBL/GenBank/DDBJ whole genome shotgun (WGS) entry which is preliminary data.</text>
</comment>
<keyword evidence="1" id="KW-0732">Signal</keyword>
<feature type="signal peptide" evidence="1">
    <location>
        <begin position="1"/>
        <end position="21"/>
    </location>
</feature>
<keyword evidence="3" id="KW-1185">Reference proteome</keyword>
<name>A0A917ECN4_9SPHN</name>
<proteinExistence type="predicted"/>
<reference evidence="2" key="2">
    <citation type="submission" date="2020-09" db="EMBL/GenBank/DDBJ databases">
        <authorList>
            <person name="Sun Q."/>
            <person name="Zhou Y."/>
        </authorList>
    </citation>
    <scope>NUCLEOTIDE SEQUENCE</scope>
    <source>
        <strain evidence="2">CGMCC 1.15519</strain>
    </source>
</reference>
<organism evidence="2 3">
    <name type="scientific">Sandarakinorhabdus glacialis</name>
    <dbReference type="NCBI Taxonomy" id="1614636"/>
    <lineage>
        <taxon>Bacteria</taxon>
        <taxon>Pseudomonadati</taxon>
        <taxon>Pseudomonadota</taxon>
        <taxon>Alphaproteobacteria</taxon>
        <taxon>Sphingomonadales</taxon>
        <taxon>Sphingosinicellaceae</taxon>
        <taxon>Sandarakinorhabdus</taxon>
    </lineage>
</organism>
<reference evidence="2" key="1">
    <citation type="journal article" date="2014" name="Int. J. Syst. Evol. Microbiol.">
        <title>Complete genome sequence of Corynebacterium casei LMG S-19264T (=DSM 44701T), isolated from a smear-ripened cheese.</title>
        <authorList>
            <consortium name="US DOE Joint Genome Institute (JGI-PGF)"/>
            <person name="Walter F."/>
            <person name="Albersmeier A."/>
            <person name="Kalinowski J."/>
            <person name="Ruckert C."/>
        </authorList>
    </citation>
    <scope>NUCLEOTIDE SEQUENCE</scope>
    <source>
        <strain evidence="2">CGMCC 1.15519</strain>
    </source>
</reference>
<dbReference type="EMBL" id="BMJM01000026">
    <property type="protein sequence ID" value="GGE22635.1"/>
    <property type="molecule type" value="Genomic_DNA"/>
</dbReference>
<dbReference type="AlphaFoldDB" id="A0A917ECN4"/>
<accession>A0A917ECN4</accession>
<sequence length="143" mass="14771">MKIFSLLLAAGMLSAAVVAPAATVTFSGLANNLVSQSTYSEAGFTFTSIDGNFWGYPDGGQLHMDPSGFANHRYDVTLTNGGLFTADSTDVVCCGSPGANLQVDVYGAGDAYLGTSNFAASANTTILGNGFVQYSRLRFIATG</sequence>
<evidence type="ECO:0000313" key="2">
    <source>
        <dbReference type="EMBL" id="GGE22635.1"/>
    </source>
</evidence>
<dbReference type="RefSeq" id="WP_188764480.1">
    <property type="nucleotide sequence ID" value="NZ_BMJM01000026.1"/>
</dbReference>
<protein>
    <submittedName>
        <fullName evidence="2">Uncharacterized protein</fullName>
    </submittedName>
</protein>
<evidence type="ECO:0000256" key="1">
    <source>
        <dbReference type="SAM" id="SignalP"/>
    </source>
</evidence>
<evidence type="ECO:0000313" key="3">
    <source>
        <dbReference type="Proteomes" id="UP000635071"/>
    </source>
</evidence>
<gene>
    <name evidence="2" type="ORF">GCM10011529_31550</name>
</gene>